<evidence type="ECO:0000256" key="1">
    <source>
        <dbReference type="ARBA" id="ARBA00006216"/>
    </source>
</evidence>
<gene>
    <name evidence="5" type="ORF">A2773_04710</name>
</gene>
<evidence type="ECO:0000256" key="2">
    <source>
        <dbReference type="ARBA" id="ARBA00022741"/>
    </source>
</evidence>
<evidence type="ECO:0000256" key="3">
    <source>
        <dbReference type="ARBA" id="ARBA00022840"/>
    </source>
</evidence>
<dbReference type="CDD" id="cd03217">
    <property type="entry name" value="ABC_FeS_Assembly"/>
    <property type="match status" value="1"/>
</dbReference>
<feature type="domain" description="ABC transporter" evidence="4">
    <location>
        <begin position="8"/>
        <end position="261"/>
    </location>
</feature>
<dbReference type="Proteomes" id="UP000177383">
    <property type="component" value="Unassembled WGS sequence"/>
</dbReference>
<dbReference type="Pfam" id="PF00005">
    <property type="entry name" value="ABC_tran"/>
    <property type="match status" value="1"/>
</dbReference>
<evidence type="ECO:0000313" key="6">
    <source>
        <dbReference type="Proteomes" id="UP000177383"/>
    </source>
</evidence>
<dbReference type="SUPFAM" id="SSF52540">
    <property type="entry name" value="P-loop containing nucleoside triphosphate hydrolases"/>
    <property type="match status" value="1"/>
</dbReference>
<dbReference type="GO" id="GO:0016887">
    <property type="term" value="F:ATP hydrolysis activity"/>
    <property type="evidence" value="ECO:0007669"/>
    <property type="project" value="InterPro"/>
</dbReference>
<dbReference type="GO" id="GO:0005524">
    <property type="term" value="F:ATP binding"/>
    <property type="evidence" value="ECO:0007669"/>
    <property type="project" value="UniProtKB-KW"/>
</dbReference>
<reference evidence="5 6" key="1">
    <citation type="journal article" date="2016" name="Nat. Commun.">
        <title>Thousands of microbial genomes shed light on interconnected biogeochemical processes in an aquifer system.</title>
        <authorList>
            <person name="Anantharaman K."/>
            <person name="Brown C.T."/>
            <person name="Hug L.A."/>
            <person name="Sharon I."/>
            <person name="Castelle C.J."/>
            <person name="Probst A.J."/>
            <person name="Thomas B.C."/>
            <person name="Singh A."/>
            <person name="Wilkins M.J."/>
            <person name="Karaoz U."/>
            <person name="Brodie E.L."/>
            <person name="Williams K.H."/>
            <person name="Hubbard S.S."/>
            <person name="Banfield J.F."/>
        </authorList>
    </citation>
    <scope>NUCLEOTIDE SEQUENCE [LARGE SCALE GENOMIC DNA]</scope>
</reference>
<dbReference type="InterPro" id="IPR017871">
    <property type="entry name" value="ABC_transporter-like_CS"/>
</dbReference>
<dbReference type="AlphaFoldDB" id="A0A1F5ZSR7"/>
<evidence type="ECO:0000313" key="5">
    <source>
        <dbReference type="EMBL" id="OGG15162.1"/>
    </source>
</evidence>
<dbReference type="NCBIfam" id="TIGR01978">
    <property type="entry name" value="sufC"/>
    <property type="match status" value="1"/>
</dbReference>
<dbReference type="InterPro" id="IPR003439">
    <property type="entry name" value="ABC_transporter-like_ATP-bd"/>
</dbReference>
<accession>A0A1F5ZSR7</accession>
<dbReference type="InterPro" id="IPR010230">
    <property type="entry name" value="FeS-cluster_ATPase_SufC"/>
</dbReference>
<sequence>MKTKNYKLRINNLKAEIGNREIIKGISLKISSGEIHAIMGPNGSGKSTFAQILMGNPAYASKSGEVEIGSKNILHLKPEERAREGLFLAFQNPLSIPGVSVANFLKTAYQSLHSPKTKDQRLKTNANPALSVWDFNEKLVKDADYLSLPREFLKRSVNEDFSGGEKKKLEMLQALVLKPKFAIFDEIDTGLDIDALKVVAQGIVRLQKEGAGLLIITHYSRLLKFVRPDFIHILMDGKIVKSGGSELAALLEKKGYAAIKSH</sequence>
<name>A0A1F5ZSR7_9BACT</name>
<proteinExistence type="inferred from homology"/>
<dbReference type="PROSITE" id="PS50893">
    <property type="entry name" value="ABC_TRANSPORTER_2"/>
    <property type="match status" value="1"/>
</dbReference>
<comment type="caution">
    <text evidence="5">The sequence shown here is derived from an EMBL/GenBank/DDBJ whole genome shotgun (WGS) entry which is preliminary data.</text>
</comment>
<dbReference type="EMBL" id="MFJE01000005">
    <property type="protein sequence ID" value="OGG15162.1"/>
    <property type="molecule type" value="Genomic_DNA"/>
</dbReference>
<dbReference type="InterPro" id="IPR027417">
    <property type="entry name" value="P-loop_NTPase"/>
</dbReference>
<organism evidence="5 6">
    <name type="scientific">Candidatus Gottesmanbacteria bacterium RIFCSPHIGHO2_01_FULL_39_10</name>
    <dbReference type="NCBI Taxonomy" id="1798375"/>
    <lineage>
        <taxon>Bacteria</taxon>
        <taxon>Candidatus Gottesmaniibacteriota</taxon>
    </lineage>
</organism>
<keyword evidence="2" id="KW-0547">Nucleotide-binding</keyword>
<protein>
    <submittedName>
        <fullName evidence="5">Fe-S cluster assembly ATPase SufC</fullName>
    </submittedName>
</protein>
<keyword evidence="3" id="KW-0067">ATP-binding</keyword>
<dbReference type="PROSITE" id="PS00211">
    <property type="entry name" value="ABC_TRANSPORTER_1"/>
    <property type="match status" value="1"/>
</dbReference>
<dbReference type="STRING" id="1798375.A2773_04710"/>
<comment type="similarity">
    <text evidence="1">Belongs to the ABC transporter superfamily. Ycf16 family.</text>
</comment>
<dbReference type="Gene3D" id="3.40.50.300">
    <property type="entry name" value="P-loop containing nucleotide triphosphate hydrolases"/>
    <property type="match status" value="1"/>
</dbReference>
<evidence type="ECO:0000259" key="4">
    <source>
        <dbReference type="PROSITE" id="PS50893"/>
    </source>
</evidence>
<dbReference type="PANTHER" id="PTHR43204:SF1">
    <property type="entry name" value="ABC TRANSPORTER I FAMILY MEMBER 6, CHLOROPLASTIC"/>
    <property type="match status" value="1"/>
</dbReference>
<dbReference type="PANTHER" id="PTHR43204">
    <property type="entry name" value="ABC TRANSPORTER I FAMILY MEMBER 6, CHLOROPLASTIC"/>
    <property type="match status" value="1"/>
</dbReference>